<keyword evidence="5" id="KW-1133">Transmembrane helix</keyword>
<sequence>MKRNARGGLKGIWIAVAAIVVVAVVVSICYMLNRTNTLPSASSVDSDSTFVIGLTDEPDSLDIRTDDDPAIARALLDNVYETLVGRDNDNNLVAGLASSWDVSDDALTYTFHLRRNMTFANGDALTAADAVWSLQQIVQNKYVGYDALTNLKSVTSPDDSTLVIALSAPNPALLRVLSGRAGIVYDADQPNVDYAKQTAGSGPFTVGSFTTGKIVLERNDHYWGTEPPASQITLQYYDNETALVNDLANNVINMALPTRAASIDDAAGNPTFDVSEGTSSQKVLVAFNSASSSPLSDQQVRQAARYSLDAAGIAKSQPDALAELSGPIGQLVPGYEDLDSLFPFDIAKAKSLLAYFRADYLTTIDLIVPIRYQDLGETIQSNLESGGFSVNLEVLDAATVDSRVNSGDYDMALITMTGTNDYAQFASSDNVFHYVSGEAQQEYRDAMAATNDDDYVAGLQKFAKTVSQDAACGWLYTRKDFVVTKSRLQDYPTNFTSVYLPLRTLKR</sequence>
<evidence type="ECO:0000256" key="1">
    <source>
        <dbReference type="ARBA" id="ARBA00004196"/>
    </source>
</evidence>
<proteinExistence type="inferred from homology"/>
<keyword evidence="4" id="KW-0732">Signal</keyword>
<dbReference type="InterPro" id="IPR000914">
    <property type="entry name" value="SBP_5_dom"/>
</dbReference>
<dbReference type="EMBL" id="VYSG01000003">
    <property type="protein sequence ID" value="NEG70308.1"/>
    <property type="molecule type" value="Genomic_DNA"/>
</dbReference>
<organism evidence="7 8">
    <name type="scientific">Bifidobacterium choloepi</name>
    <dbReference type="NCBI Taxonomy" id="2614131"/>
    <lineage>
        <taxon>Bacteria</taxon>
        <taxon>Bacillati</taxon>
        <taxon>Actinomycetota</taxon>
        <taxon>Actinomycetes</taxon>
        <taxon>Bifidobacteriales</taxon>
        <taxon>Bifidobacteriaceae</taxon>
        <taxon>Bifidobacterium</taxon>
    </lineage>
</organism>
<dbReference type="SUPFAM" id="SSF53850">
    <property type="entry name" value="Periplasmic binding protein-like II"/>
    <property type="match status" value="1"/>
</dbReference>
<dbReference type="PANTHER" id="PTHR30290">
    <property type="entry name" value="PERIPLASMIC BINDING COMPONENT OF ABC TRANSPORTER"/>
    <property type="match status" value="1"/>
</dbReference>
<dbReference type="GO" id="GO:0043190">
    <property type="term" value="C:ATP-binding cassette (ABC) transporter complex"/>
    <property type="evidence" value="ECO:0007669"/>
    <property type="project" value="InterPro"/>
</dbReference>
<dbReference type="Pfam" id="PF00496">
    <property type="entry name" value="SBP_bac_5"/>
    <property type="match status" value="1"/>
</dbReference>
<dbReference type="GO" id="GO:0030313">
    <property type="term" value="C:cell envelope"/>
    <property type="evidence" value="ECO:0007669"/>
    <property type="project" value="UniProtKB-SubCell"/>
</dbReference>
<evidence type="ECO:0000259" key="6">
    <source>
        <dbReference type="Pfam" id="PF00496"/>
    </source>
</evidence>
<dbReference type="Gene3D" id="3.90.76.10">
    <property type="entry name" value="Dipeptide-binding Protein, Domain 1"/>
    <property type="match status" value="1"/>
</dbReference>
<evidence type="ECO:0000256" key="4">
    <source>
        <dbReference type="ARBA" id="ARBA00022729"/>
    </source>
</evidence>
<dbReference type="GO" id="GO:1904680">
    <property type="term" value="F:peptide transmembrane transporter activity"/>
    <property type="evidence" value="ECO:0007669"/>
    <property type="project" value="TreeGrafter"/>
</dbReference>
<protein>
    <submittedName>
        <fullName evidence="7">ABC transporter substrate-binding protein</fullName>
    </submittedName>
</protein>
<dbReference type="InterPro" id="IPR039424">
    <property type="entry name" value="SBP_5"/>
</dbReference>
<evidence type="ECO:0000256" key="2">
    <source>
        <dbReference type="ARBA" id="ARBA00005695"/>
    </source>
</evidence>
<keyword evidence="5" id="KW-0812">Transmembrane</keyword>
<comment type="similarity">
    <text evidence="2">Belongs to the bacterial solute-binding protein 5 family.</text>
</comment>
<dbReference type="InterPro" id="IPR030678">
    <property type="entry name" value="Peptide/Ni-bd"/>
</dbReference>
<comment type="subcellular location">
    <subcellularLocation>
        <location evidence="1">Cell envelope</location>
    </subcellularLocation>
</comment>
<evidence type="ECO:0000256" key="3">
    <source>
        <dbReference type="ARBA" id="ARBA00022448"/>
    </source>
</evidence>
<gene>
    <name evidence="7" type="ORF">F6S87_06825</name>
</gene>
<dbReference type="GO" id="GO:0042597">
    <property type="term" value="C:periplasmic space"/>
    <property type="evidence" value="ECO:0007669"/>
    <property type="project" value="UniProtKB-ARBA"/>
</dbReference>
<dbReference type="Gene3D" id="3.40.190.10">
    <property type="entry name" value="Periplasmic binding protein-like II"/>
    <property type="match status" value="1"/>
</dbReference>
<dbReference type="PANTHER" id="PTHR30290:SF10">
    <property type="entry name" value="PERIPLASMIC OLIGOPEPTIDE-BINDING PROTEIN-RELATED"/>
    <property type="match status" value="1"/>
</dbReference>
<evidence type="ECO:0000256" key="5">
    <source>
        <dbReference type="SAM" id="Phobius"/>
    </source>
</evidence>
<keyword evidence="8" id="KW-1185">Reference proteome</keyword>
<feature type="domain" description="Solute-binding protein family 5" evidence="6">
    <location>
        <begin position="92"/>
        <end position="421"/>
    </location>
</feature>
<dbReference type="AlphaFoldDB" id="A0A6I5N040"/>
<comment type="caution">
    <text evidence="7">The sequence shown here is derived from an EMBL/GenBank/DDBJ whole genome shotgun (WGS) entry which is preliminary data.</text>
</comment>
<name>A0A6I5N040_9BIFI</name>
<keyword evidence="5" id="KW-0472">Membrane</keyword>
<reference evidence="7 8" key="1">
    <citation type="submission" date="2019-09" db="EMBL/GenBank/DDBJ databases">
        <title>Phylogenetic characterization of a novel taxon of the genus Bifidobacterium: Bifidobacterium choloepi sp. nov.</title>
        <authorList>
            <person name="Modesto M."/>
            <person name="Satti M."/>
        </authorList>
    </citation>
    <scope>NUCLEOTIDE SEQUENCE [LARGE SCALE GENOMIC DNA]</scope>
    <source>
        <strain evidence="7 8">BRDM6</strain>
    </source>
</reference>
<dbReference type="Gene3D" id="3.10.105.10">
    <property type="entry name" value="Dipeptide-binding Protein, Domain 3"/>
    <property type="match status" value="1"/>
</dbReference>
<keyword evidence="3" id="KW-0813">Transport</keyword>
<dbReference type="Proteomes" id="UP000469292">
    <property type="component" value="Unassembled WGS sequence"/>
</dbReference>
<evidence type="ECO:0000313" key="8">
    <source>
        <dbReference type="Proteomes" id="UP000469292"/>
    </source>
</evidence>
<dbReference type="GO" id="GO:0015833">
    <property type="term" value="P:peptide transport"/>
    <property type="evidence" value="ECO:0007669"/>
    <property type="project" value="TreeGrafter"/>
</dbReference>
<accession>A0A6I5N040</accession>
<evidence type="ECO:0000313" key="7">
    <source>
        <dbReference type="EMBL" id="NEG70308.1"/>
    </source>
</evidence>
<dbReference type="PIRSF" id="PIRSF002741">
    <property type="entry name" value="MppA"/>
    <property type="match status" value="1"/>
</dbReference>
<feature type="transmembrane region" description="Helical" evidence="5">
    <location>
        <begin position="12"/>
        <end position="33"/>
    </location>
</feature>